<dbReference type="Proteomes" id="UP001054945">
    <property type="component" value="Unassembled WGS sequence"/>
</dbReference>
<organism evidence="2 3">
    <name type="scientific">Caerostris extrusa</name>
    <name type="common">Bark spider</name>
    <name type="synonym">Caerostris bankana</name>
    <dbReference type="NCBI Taxonomy" id="172846"/>
    <lineage>
        <taxon>Eukaryota</taxon>
        <taxon>Metazoa</taxon>
        <taxon>Ecdysozoa</taxon>
        <taxon>Arthropoda</taxon>
        <taxon>Chelicerata</taxon>
        <taxon>Arachnida</taxon>
        <taxon>Araneae</taxon>
        <taxon>Araneomorphae</taxon>
        <taxon>Entelegynae</taxon>
        <taxon>Araneoidea</taxon>
        <taxon>Araneidae</taxon>
        <taxon>Caerostris</taxon>
    </lineage>
</organism>
<evidence type="ECO:0000313" key="3">
    <source>
        <dbReference type="Proteomes" id="UP001054945"/>
    </source>
</evidence>
<protein>
    <submittedName>
        <fullName evidence="2">Uncharacterized protein</fullName>
    </submittedName>
</protein>
<feature type="compositionally biased region" description="Polar residues" evidence="1">
    <location>
        <begin position="165"/>
        <end position="180"/>
    </location>
</feature>
<accession>A0AAV4N8I4</accession>
<feature type="region of interest" description="Disordered" evidence="1">
    <location>
        <begin position="153"/>
        <end position="182"/>
    </location>
</feature>
<keyword evidence="3" id="KW-1185">Reference proteome</keyword>
<evidence type="ECO:0000313" key="2">
    <source>
        <dbReference type="EMBL" id="GIX80674.1"/>
    </source>
</evidence>
<dbReference type="AlphaFoldDB" id="A0AAV4N8I4"/>
<proteinExistence type="predicted"/>
<name>A0AAV4N8I4_CAEEX</name>
<feature type="region of interest" description="Disordered" evidence="1">
    <location>
        <begin position="260"/>
        <end position="287"/>
    </location>
</feature>
<evidence type="ECO:0000256" key="1">
    <source>
        <dbReference type="SAM" id="MobiDB-lite"/>
    </source>
</evidence>
<sequence>MSSLSKSIYTCVIPTKSVVDSSLRVHYTPKWLHSCQFVAEVLRFESAAVFVAECISSSHAQIGYRVNAFRGIFPHISSILQLSAAEQQQCYEELFLLLLQKKSCGEQSNTSAELNNDSEDSLNLLKVTPDKSSSKQKTLDSWIVKNKVPPSTKNINSKLPDEVPSISQNSDSSRTPVSSKKCTEEENLYDEINKRQLMVRIERNVYPEIYKLDKNVTKSISSALTTDSTTSKGSVISIGGMTIEKNPELHTLVEEQKKMSSIKQIQSPEKRDFCSLEDSNSPKQKERKKQCLENVKCHLERNVYISEKPEQKKLEDSNIQIESPKRSYNLRIRKILFP</sequence>
<comment type="caution">
    <text evidence="2">The sequence shown here is derived from an EMBL/GenBank/DDBJ whole genome shotgun (WGS) entry which is preliminary data.</text>
</comment>
<dbReference type="EMBL" id="BPLR01003054">
    <property type="protein sequence ID" value="GIX80674.1"/>
    <property type="molecule type" value="Genomic_DNA"/>
</dbReference>
<reference evidence="2 3" key="1">
    <citation type="submission" date="2021-06" db="EMBL/GenBank/DDBJ databases">
        <title>Caerostris extrusa draft genome.</title>
        <authorList>
            <person name="Kono N."/>
            <person name="Arakawa K."/>
        </authorList>
    </citation>
    <scope>NUCLEOTIDE SEQUENCE [LARGE SCALE GENOMIC DNA]</scope>
</reference>
<gene>
    <name evidence="2" type="ORF">CEXT_274201</name>
</gene>